<dbReference type="SUPFAM" id="SSF51905">
    <property type="entry name" value="FAD/NAD(P)-binding domain"/>
    <property type="match status" value="1"/>
</dbReference>
<name>A0ABQ6ICX3_9MICO</name>
<evidence type="ECO:0000313" key="6">
    <source>
        <dbReference type="EMBL" id="GMA35697.1"/>
    </source>
</evidence>
<dbReference type="RefSeq" id="WP_348523539.1">
    <property type="nucleotide sequence ID" value="NZ_BSUN01000001.1"/>
</dbReference>
<protein>
    <recommendedName>
        <fullName evidence="5">Amine oxidase domain-containing protein</fullName>
    </recommendedName>
</protein>
<dbReference type="PANTHER" id="PTHR43734:SF1">
    <property type="entry name" value="PHYTOENE DESATURASE"/>
    <property type="match status" value="1"/>
</dbReference>
<keyword evidence="3 4" id="KW-0560">Oxidoreductase</keyword>
<dbReference type="PRINTS" id="PR00419">
    <property type="entry name" value="ADXRDTASE"/>
</dbReference>
<comment type="pathway">
    <text evidence="1 4">Carotenoid biosynthesis.</text>
</comment>
<dbReference type="Proteomes" id="UP001157125">
    <property type="component" value="Unassembled WGS sequence"/>
</dbReference>
<dbReference type="NCBIfam" id="TIGR02734">
    <property type="entry name" value="crtI_fam"/>
    <property type="match status" value="1"/>
</dbReference>
<feature type="domain" description="Amine oxidase" evidence="5">
    <location>
        <begin position="12"/>
        <end position="262"/>
    </location>
</feature>
<dbReference type="Pfam" id="PF01593">
    <property type="entry name" value="Amino_oxidase"/>
    <property type="match status" value="1"/>
</dbReference>
<organism evidence="6 7">
    <name type="scientific">Demequina litorisediminis</name>
    <dbReference type="NCBI Taxonomy" id="1849022"/>
    <lineage>
        <taxon>Bacteria</taxon>
        <taxon>Bacillati</taxon>
        <taxon>Actinomycetota</taxon>
        <taxon>Actinomycetes</taxon>
        <taxon>Micrococcales</taxon>
        <taxon>Demequinaceae</taxon>
        <taxon>Demequina</taxon>
    </lineage>
</organism>
<dbReference type="PANTHER" id="PTHR43734">
    <property type="entry name" value="PHYTOENE DESATURASE"/>
    <property type="match status" value="1"/>
</dbReference>
<dbReference type="InterPro" id="IPR014105">
    <property type="entry name" value="Carotenoid/retinoid_OxRdtase"/>
</dbReference>
<sequence>MSDGIVVIGGGVAGLATAALLARGGARVTLLERHDTVGGRAGRLEVDGFTFDTGPSWYLMEDAFAHYFTLLGRDVKAELDLVDLNPRYRVYFEEAPGAGGALDVTADPAANWAAFDALSPGDGDAMRRYAHAAGDRYRLALDRFLYTTFERPDRSLDAATLRRLPELAGLLTRSLGSSISSQVRDPRLRQVLGFHAVFLGSAPDRLPSLFSLMSHLDLIEGVRYPRGGLYAVVEALRAAAEAEGVTIRTGARVTRIVVERGRATGVQARHR</sequence>
<keyword evidence="7" id="KW-1185">Reference proteome</keyword>
<keyword evidence="2 4" id="KW-0125">Carotenoid biosynthesis</keyword>
<evidence type="ECO:0000256" key="3">
    <source>
        <dbReference type="ARBA" id="ARBA00023002"/>
    </source>
</evidence>
<comment type="caution">
    <text evidence="6">The sequence shown here is derived from an EMBL/GenBank/DDBJ whole genome shotgun (WGS) entry which is preliminary data.</text>
</comment>
<dbReference type="Gene3D" id="3.50.50.60">
    <property type="entry name" value="FAD/NAD(P)-binding domain"/>
    <property type="match status" value="2"/>
</dbReference>
<gene>
    <name evidence="6" type="ORF">GCM10025876_19010</name>
</gene>
<evidence type="ECO:0000256" key="2">
    <source>
        <dbReference type="ARBA" id="ARBA00022746"/>
    </source>
</evidence>
<evidence type="ECO:0000259" key="5">
    <source>
        <dbReference type="Pfam" id="PF01593"/>
    </source>
</evidence>
<reference evidence="7" key="1">
    <citation type="journal article" date="2019" name="Int. J. Syst. Evol. Microbiol.">
        <title>The Global Catalogue of Microorganisms (GCM) 10K type strain sequencing project: providing services to taxonomists for standard genome sequencing and annotation.</title>
        <authorList>
            <consortium name="The Broad Institute Genomics Platform"/>
            <consortium name="The Broad Institute Genome Sequencing Center for Infectious Disease"/>
            <person name="Wu L."/>
            <person name="Ma J."/>
        </authorList>
    </citation>
    <scope>NUCLEOTIDE SEQUENCE [LARGE SCALE GENOMIC DNA]</scope>
    <source>
        <strain evidence="7">NBRC 112299</strain>
    </source>
</reference>
<evidence type="ECO:0000313" key="7">
    <source>
        <dbReference type="Proteomes" id="UP001157125"/>
    </source>
</evidence>
<evidence type="ECO:0000256" key="4">
    <source>
        <dbReference type="RuleBase" id="RU362075"/>
    </source>
</evidence>
<dbReference type="InterPro" id="IPR002937">
    <property type="entry name" value="Amino_oxidase"/>
</dbReference>
<dbReference type="InterPro" id="IPR036188">
    <property type="entry name" value="FAD/NAD-bd_sf"/>
</dbReference>
<dbReference type="EMBL" id="BSUN01000001">
    <property type="protein sequence ID" value="GMA35697.1"/>
    <property type="molecule type" value="Genomic_DNA"/>
</dbReference>
<accession>A0ABQ6ICX3</accession>
<proteinExistence type="inferred from homology"/>
<evidence type="ECO:0000256" key="1">
    <source>
        <dbReference type="ARBA" id="ARBA00004829"/>
    </source>
</evidence>
<comment type="similarity">
    <text evidence="4">Belongs to the carotenoid/retinoid oxidoreductase family.</text>
</comment>